<feature type="domain" description="FCP1 homology" evidence="2">
    <location>
        <begin position="389"/>
        <end position="563"/>
    </location>
</feature>
<dbReference type="SUPFAM" id="SSF56784">
    <property type="entry name" value="HAD-like"/>
    <property type="match status" value="1"/>
</dbReference>
<dbReference type="PROSITE" id="PS50969">
    <property type="entry name" value="FCP1"/>
    <property type="match status" value="1"/>
</dbReference>
<feature type="compositionally biased region" description="Polar residues" evidence="1">
    <location>
        <begin position="94"/>
        <end position="120"/>
    </location>
</feature>
<accession>A0ABD3I8M8</accession>
<evidence type="ECO:0000256" key="1">
    <source>
        <dbReference type="SAM" id="MobiDB-lite"/>
    </source>
</evidence>
<name>A0ABD3I8M8_9MARC</name>
<dbReference type="AlphaFoldDB" id="A0ABD3I8M8"/>
<protein>
    <recommendedName>
        <fullName evidence="2">FCP1 homology domain-containing protein</fullName>
    </recommendedName>
</protein>
<evidence type="ECO:0000313" key="3">
    <source>
        <dbReference type="EMBL" id="KAL3699082.1"/>
    </source>
</evidence>
<dbReference type="PANTHER" id="PTHR12210">
    <property type="entry name" value="DULLARD PROTEIN PHOSPHATASE"/>
    <property type="match status" value="1"/>
</dbReference>
<feature type="compositionally biased region" description="Basic and acidic residues" evidence="1">
    <location>
        <begin position="122"/>
        <end position="132"/>
    </location>
</feature>
<dbReference type="InterPro" id="IPR050365">
    <property type="entry name" value="TIM50"/>
</dbReference>
<evidence type="ECO:0000259" key="2">
    <source>
        <dbReference type="PROSITE" id="PS50969"/>
    </source>
</evidence>
<feature type="region of interest" description="Disordered" evidence="1">
    <location>
        <begin position="233"/>
        <end position="267"/>
    </location>
</feature>
<dbReference type="Proteomes" id="UP001633002">
    <property type="component" value="Unassembled WGS sequence"/>
</dbReference>
<feature type="region of interest" description="Disordered" evidence="1">
    <location>
        <begin position="333"/>
        <end position="353"/>
    </location>
</feature>
<evidence type="ECO:0000313" key="4">
    <source>
        <dbReference type="Proteomes" id="UP001633002"/>
    </source>
</evidence>
<dbReference type="Pfam" id="PF03031">
    <property type="entry name" value="NIF"/>
    <property type="match status" value="1"/>
</dbReference>
<dbReference type="EMBL" id="JBJQOH010000001">
    <property type="protein sequence ID" value="KAL3699082.1"/>
    <property type="molecule type" value="Genomic_DNA"/>
</dbReference>
<reference evidence="3 4" key="1">
    <citation type="submission" date="2024-09" db="EMBL/GenBank/DDBJ databases">
        <title>Chromosome-scale assembly of Riccia sorocarpa.</title>
        <authorList>
            <person name="Paukszto L."/>
        </authorList>
    </citation>
    <scope>NUCLEOTIDE SEQUENCE [LARGE SCALE GENOMIC DNA]</scope>
    <source>
        <strain evidence="3">LP-2024</strain>
        <tissue evidence="3">Aerial parts of the thallus</tissue>
    </source>
</reference>
<keyword evidence="4" id="KW-1185">Reference proteome</keyword>
<dbReference type="InterPro" id="IPR036412">
    <property type="entry name" value="HAD-like_sf"/>
</dbReference>
<dbReference type="InterPro" id="IPR004274">
    <property type="entry name" value="FCP1_dom"/>
</dbReference>
<gene>
    <name evidence="3" type="ORF">R1sor_017104</name>
</gene>
<proteinExistence type="predicted"/>
<comment type="caution">
    <text evidence="3">The sequence shown here is derived from an EMBL/GenBank/DDBJ whole genome shotgun (WGS) entry which is preliminary data.</text>
</comment>
<dbReference type="SMART" id="SM00577">
    <property type="entry name" value="CPDc"/>
    <property type="match status" value="1"/>
</dbReference>
<dbReference type="InterPro" id="IPR023214">
    <property type="entry name" value="HAD_sf"/>
</dbReference>
<sequence>MEALNDRELVHPLSRRAAFCSRLLANFSAEESTILDFFSGGVFTREALLMARDVIYFANSEPEADFVAKYSKELVRYSERVQKWFARYKTAKKSASSSQPGGATQFASTSQAALTSQRSSPSHHDEQSKEDELAVAEDEVPFVLDDILKANAVERLGNRATIESITEGYAEEIKSVTEAISEEFKHKQMDGGTGLDLNLLSEVDGGVGLVPTVPSAVGGGTDLVPVVPSEIEEKTVGGGSDLAPTPPSEIEEKTDEVPTLPDDFIPRGEYDSIKERSATEVMKGIETEEHHGVPAEHTDEHLEPSEQFNAPGLLAQTSDGIDIDQVVDKEITDSGTMNTKEADDQMSSDQRQDDQVVRFESGLLAPIETPISWVPDLNQVPNPLVKASDLLPRKLLILDVEGLLLYAEGFMDKSSKTAAGDVVGAKKVIRRNGVQEFITRCLELFDIALWTCSDRNLLYDYTHYLFSGEQRDKFLFRWDQGKALDTKEGWTRNNREIRLIMKPLKTVWERFPDFNARNTLLVDVHPYRASANPEDIGIFPKPFTGSYSDKYLTTVLIPYLEGLSQAFDIREYVREHVLQGSQRPLHFRSTSKGLPGLLHKFSL</sequence>
<feature type="region of interest" description="Disordered" evidence="1">
    <location>
        <begin position="94"/>
        <end position="133"/>
    </location>
</feature>
<organism evidence="3 4">
    <name type="scientific">Riccia sorocarpa</name>
    <dbReference type="NCBI Taxonomy" id="122646"/>
    <lineage>
        <taxon>Eukaryota</taxon>
        <taxon>Viridiplantae</taxon>
        <taxon>Streptophyta</taxon>
        <taxon>Embryophyta</taxon>
        <taxon>Marchantiophyta</taxon>
        <taxon>Marchantiopsida</taxon>
        <taxon>Marchantiidae</taxon>
        <taxon>Marchantiales</taxon>
        <taxon>Ricciaceae</taxon>
        <taxon>Riccia</taxon>
    </lineage>
</organism>
<dbReference type="Gene3D" id="3.40.50.1000">
    <property type="entry name" value="HAD superfamily/HAD-like"/>
    <property type="match status" value="1"/>
</dbReference>